<dbReference type="PANTHER" id="PTHR43471">
    <property type="entry name" value="ABC TRANSPORTER PERMEASE"/>
    <property type="match status" value="1"/>
</dbReference>
<keyword evidence="2" id="KW-0614">Plasmid</keyword>
<evidence type="ECO:0000256" key="1">
    <source>
        <dbReference type="SAM" id="Phobius"/>
    </source>
</evidence>
<dbReference type="AlphaFoldDB" id="L0L2Z5"/>
<dbReference type="GeneID" id="14401512"/>
<dbReference type="GO" id="GO:0140359">
    <property type="term" value="F:ABC-type transporter activity"/>
    <property type="evidence" value="ECO:0007669"/>
    <property type="project" value="InterPro"/>
</dbReference>
<dbReference type="RefSeq" id="WP_015313821.1">
    <property type="nucleotide sequence ID" value="NC_019972.1"/>
</dbReference>
<feature type="transmembrane region" description="Helical" evidence="1">
    <location>
        <begin position="274"/>
        <end position="293"/>
    </location>
</feature>
<geneLocation type="plasmid" evidence="2 3">
    <name>pMETHO01</name>
</geneLocation>
<protein>
    <submittedName>
        <fullName evidence="2">ABC-type transport system involved in multi-copper enzyme maturation, permease component</fullName>
    </submittedName>
</protein>
<dbReference type="Pfam" id="PF12679">
    <property type="entry name" value="ABC2_membrane_2"/>
    <property type="match status" value="1"/>
</dbReference>
<sequence>MNLNIKNCIVIAQKEFADDLWSTRFLLLLSIFTLILFSFSYHNNAENTNFLDMGFVDVAQIIAVFLPLFGITLGFDRIVKEKRNASLNVLLTQPVYRDSIIAGKVLGAMITLILIVFISMIASIGTMILISGVQITSEELNRIFLFAIINYLYLSVFLMLGIFISTISKDSINSLSYGICIWLILCVVFGSFALVISTMFTGQSLLDLGNNEQAMDLNAQLQKLTPVHYYSELVIGHPCMTWGGFSKNDLDSIRGIFDANYTIGQWLKEYITDIIVLISTIITLFIMSFVSFLKQDITN</sequence>
<keyword evidence="1" id="KW-0812">Transmembrane</keyword>
<evidence type="ECO:0000313" key="2">
    <source>
        <dbReference type="EMBL" id="AGB50689.1"/>
    </source>
</evidence>
<feature type="transmembrane region" description="Helical" evidence="1">
    <location>
        <begin position="21"/>
        <end position="41"/>
    </location>
</feature>
<feature type="transmembrane region" description="Helical" evidence="1">
    <location>
        <begin position="53"/>
        <end position="75"/>
    </location>
</feature>
<dbReference type="OrthoDB" id="86287at2157"/>
<feature type="transmembrane region" description="Helical" evidence="1">
    <location>
        <begin position="179"/>
        <end position="200"/>
    </location>
</feature>
<reference evidence="3" key="1">
    <citation type="submission" date="2012-02" db="EMBL/GenBank/DDBJ databases">
        <title>Complete sequence of plasmid of Methanomethylovorans hollandica DSM 15978.</title>
        <authorList>
            <person name="Lucas S."/>
            <person name="Copeland A."/>
            <person name="Lapidus A."/>
            <person name="Glavina del Rio T."/>
            <person name="Dalin E."/>
            <person name="Tice H."/>
            <person name="Bruce D."/>
            <person name="Goodwin L."/>
            <person name="Pitluck S."/>
            <person name="Peters L."/>
            <person name="Mikhailova N."/>
            <person name="Held B."/>
            <person name="Kyrpides N."/>
            <person name="Mavromatis K."/>
            <person name="Ivanova N."/>
            <person name="Brettin T."/>
            <person name="Detter J.C."/>
            <person name="Han C."/>
            <person name="Larimer F."/>
            <person name="Land M."/>
            <person name="Hauser L."/>
            <person name="Markowitz V."/>
            <person name="Cheng J.-F."/>
            <person name="Hugenholtz P."/>
            <person name="Woyke T."/>
            <person name="Wu D."/>
            <person name="Spring S."/>
            <person name="Schroeder M."/>
            <person name="Brambilla E."/>
            <person name="Klenk H.-P."/>
            <person name="Eisen J.A."/>
        </authorList>
    </citation>
    <scope>NUCLEOTIDE SEQUENCE [LARGE SCALE GENOMIC DNA]</scope>
    <source>
        <strain evidence="3">DSM 15978 / NBRC 107637 / DMS1</strain>
        <plasmid evidence="3">Plasmid pMETHO01</plasmid>
    </source>
</reference>
<dbReference type="Proteomes" id="UP000010866">
    <property type="component" value="Plasmid pMETHO01"/>
</dbReference>
<feature type="transmembrane region" description="Helical" evidence="1">
    <location>
        <begin position="105"/>
        <end position="131"/>
    </location>
</feature>
<dbReference type="EMBL" id="CP003363">
    <property type="protein sequence ID" value="AGB50689.1"/>
    <property type="molecule type" value="Genomic_DNA"/>
</dbReference>
<keyword evidence="3" id="KW-1185">Reference proteome</keyword>
<dbReference type="PANTHER" id="PTHR43471:SF14">
    <property type="entry name" value="ABC-2 TYPE TRANSPORT SYSTEM PERMEASE PROTEIN"/>
    <property type="match status" value="1"/>
</dbReference>
<organism evidence="2 3">
    <name type="scientific">Methanomethylovorans hollandica (strain DSM 15978 / NBRC 107637 / DMS1)</name>
    <dbReference type="NCBI Taxonomy" id="867904"/>
    <lineage>
        <taxon>Archaea</taxon>
        <taxon>Methanobacteriati</taxon>
        <taxon>Methanobacteriota</taxon>
        <taxon>Stenosarchaea group</taxon>
        <taxon>Methanomicrobia</taxon>
        <taxon>Methanosarcinales</taxon>
        <taxon>Methanosarcinaceae</taxon>
        <taxon>Methanomethylovorans</taxon>
    </lineage>
</organism>
<feature type="transmembrane region" description="Helical" evidence="1">
    <location>
        <begin position="143"/>
        <end position="167"/>
    </location>
</feature>
<name>L0L2Z5_METHD</name>
<gene>
    <name evidence="2" type="ordered locus">Metho_2550</name>
</gene>
<proteinExistence type="predicted"/>
<dbReference type="GO" id="GO:0005886">
    <property type="term" value="C:plasma membrane"/>
    <property type="evidence" value="ECO:0007669"/>
    <property type="project" value="UniProtKB-SubCell"/>
</dbReference>
<dbReference type="HOGENOM" id="CLU_068384_0_0_2"/>
<keyword evidence="1" id="KW-1133">Transmembrane helix</keyword>
<accession>L0L2Z5</accession>
<dbReference type="KEGG" id="mhz:Metho_2550"/>
<keyword evidence="1" id="KW-0472">Membrane</keyword>
<evidence type="ECO:0000313" key="3">
    <source>
        <dbReference type="Proteomes" id="UP000010866"/>
    </source>
</evidence>